<dbReference type="RefSeq" id="XP_008643569.1">
    <property type="nucleotide sequence ID" value="XM_008645347.3"/>
</dbReference>
<feature type="region of interest" description="Disordered" evidence="5">
    <location>
        <begin position="404"/>
        <end position="428"/>
    </location>
</feature>
<dbReference type="GO" id="GO:0032040">
    <property type="term" value="C:small-subunit processome"/>
    <property type="evidence" value="ECO:0000318"/>
    <property type="project" value="GO_Central"/>
</dbReference>
<dbReference type="ExpressionAtlas" id="A0A1D6KI86">
    <property type="expression patterns" value="baseline and differential"/>
</dbReference>
<dbReference type="STRING" id="4577.A0A1D6KI86"/>
<evidence type="ECO:0000256" key="3">
    <source>
        <dbReference type="ARBA" id="ARBA00022553"/>
    </source>
</evidence>
<dbReference type="GeneID" id="100381768"/>
<evidence type="ECO:0000313" key="9">
    <source>
        <dbReference type="Proteomes" id="UP000007305"/>
    </source>
</evidence>
<dbReference type="PANTHER" id="PTHR13237">
    <property type="entry name" value="SOMETHING ABOUT SILENCING PROTEIN 10-RELATED"/>
    <property type="match status" value="1"/>
</dbReference>
<dbReference type="OrthoDB" id="1924577at2759"/>
<protein>
    <submittedName>
        <fullName evidence="7">Sas10/U3 ribonucleoprotein (Utp) family protein</fullName>
    </submittedName>
</protein>
<dbReference type="Pfam" id="PF04000">
    <property type="entry name" value="Sas10_Utp3"/>
    <property type="match status" value="1"/>
</dbReference>
<feature type="compositionally biased region" description="Basic residues" evidence="5">
    <location>
        <begin position="1"/>
        <end position="13"/>
    </location>
</feature>
<reference evidence="8" key="3">
    <citation type="submission" date="2021-05" db="UniProtKB">
        <authorList>
            <consortium name="EnsemblPlants"/>
        </authorList>
    </citation>
    <scope>IDENTIFICATION</scope>
    <source>
        <strain evidence="8">cv. B73</strain>
    </source>
</reference>
<feature type="region of interest" description="Disordered" evidence="5">
    <location>
        <begin position="485"/>
        <end position="633"/>
    </location>
</feature>
<feature type="compositionally biased region" description="Basic residues" evidence="5">
    <location>
        <begin position="573"/>
        <end position="602"/>
    </location>
</feature>
<feature type="compositionally biased region" description="Acidic residues" evidence="5">
    <location>
        <begin position="119"/>
        <end position="129"/>
    </location>
</feature>
<evidence type="ECO:0000313" key="8">
    <source>
        <dbReference type="EnsemblPlants" id="Zm00001eb034060_P002"/>
    </source>
</evidence>
<feature type="compositionally biased region" description="Basic and acidic residues" evidence="5">
    <location>
        <begin position="156"/>
        <end position="174"/>
    </location>
</feature>
<dbReference type="Gramene" id="Zm00001eb034060_T002">
    <property type="protein sequence ID" value="Zm00001eb034060_P002"/>
    <property type="gene ID" value="Zm00001eb034060"/>
</dbReference>
<dbReference type="eggNOG" id="KOG3118">
    <property type="taxonomic scope" value="Eukaryota"/>
</dbReference>
<dbReference type="EnsemblPlants" id="Zm00001eb034060_T002">
    <property type="protein sequence ID" value="Zm00001eb034060_P002"/>
    <property type="gene ID" value="Zm00001eb034060"/>
</dbReference>
<feature type="region of interest" description="Disordered" evidence="5">
    <location>
        <begin position="107"/>
        <end position="191"/>
    </location>
</feature>
<dbReference type="FunCoup" id="A0A1D6KI86">
    <property type="interactions" value="1929"/>
</dbReference>
<evidence type="ECO:0007829" key="10">
    <source>
        <dbReference type="PeptideAtlas" id="A0A1D6KI86"/>
    </source>
</evidence>
<feature type="compositionally biased region" description="Acidic residues" evidence="5">
    <location>
        <begin position="175"/>
        <end position="184"/>
    </location>
</feature>
<name>A0A1D6KI86_MAIZE</name>
<keyword evidence="9" id="KW-1185">Reference proteome</keyword>
<dbReference type="InterPro" id="IPR007146">
    <property type="entry name" value="Sas10/Utp3/C1D"/>
</dbReference>
<keyword evidence="4" id="KW-0539">Nucleus</keyword>
<reference evidence="8" key="2">
    <citation type="submission" date="2019-07" db="EMBL/GenBank/DDBJ databases">
        <authorList>
            <person name="Seetharam A."/>
            <person name="Woodhouse M."/>
            <person name="Cannon E."/>
        </authorList>
    </citation>
    <scope>NUCLEOTIDE SEQUENCE [LARGE SCALE GENOMIC DNA]</scope>
    <source>
        <strain evidence="8">cv. B73</strain>
    </source>
</reference>
<organism evidence="7">
    <name type="scientific">Zea mays</name>
    <name type="common">Maize</name>
    <dbReference type="NCBI Taxonomy" id="4577"/>
    <lineage>
        <taxon>Eukaryota</taxon>
        <taxon>Viridiplantae</taxon>
        <taxon>Streptophyta</taxon>
        <taxon>Embryophyta</taxon>
        <taxon>Tracheophyta</taxon>
        <taxon>Spermatophyta</taxon>
        <taxon>Magnoliopsida</taxon>
        <taxon>Liliopsida</taxon>
        <taxon>Poales</taxon>
        <taxon>Poaceae</taxon>
        <taxon>PACMAD clade</taxon>
        <taxon>Panicoideae</taxon>
        <taxon>Andropogonodae</taxon>
        <taxon>Andropogoneae</taxon>
        <taxon>Tripsacinae</taxon>
        <taxon>Zea</taxon>
    </lineage>
</organism>
<dbReference type="InterPro" id="IPR018972">
    <property type="entry name" value="Sas10_C_dom"/>
</dbReference>
<feature type="compositionally biased region" description="Basic and acidic residues" evidence="5">
    <location>
        <begin position="467"/>
        <end position="476"/>
    </location>
</feature>
<accession>A0A1D6KI86</accession>
<feature type="compositionally biased region" description="Basic and acidic residues" evidence="5">
    <location>
        <begin position="38"/>
        <end position="55"/>
    </location>
</feature>
<reference evidence="7 9" key="1">
    <citation type="submission" date="2015-12" db="EMBL/GenBank/DDBJ databases">
        <title>Update maize B73 reference genome by single molecule sequencing technologies.</title>
        <authorList>
            <consortium name="Maize Genome Sequencing Project"/>
            <person name="Ware D."/>
        </authorList>
    </citation>
    <scope>NUCLEOTIDE SEQUENCE [LARGE SCALE GENOMIC DNA]</scope>
    <source>
        <strain evidence="9">cv. B73</strain>
        <tissue evidence="7">Seedling</tissue>
    </source>
</reference>
<feature type="compositionally biased region" description="Basic and acidic residues" evidence="5">
    <location>
        <begin position="410"/>
        <end position="422"/>
    </location>
</feature>
<comment type="subcellular location">
    <subcellularLocation>
        <location evidence="1">Nucleus</location>
    </subcellularLocation>
</comment>
<feature type="domain" description="Sas10 C-terminal" evidence="6">
    <location>
        <begin position="559"/>
        <end position="631"/>
    </location>
</feature>
<dbReference type="EMBL" id="CM007647">
    <property type="protein sequence ID" value="ONM02703.1"/>
    <property type="molecule type" value="Genomic_DNA"/>
</dbReference>
<evidence type="ECO:0000259" key="6">
    <source>
        <dbReference type="Pfam" id="PF09368"/>
    </source>
</evidence>
<proteinExistence type="evidence at protein level"/>
<dbReference type="GO" id="GO:0005730">
    <property type="term" value="C:nucleolus"/>
    <property type="evidence" value="ECO:0000318"/>
    <property type="project" value="GO_Central"/>
</dbReference>
<dbReference type="GO" id="GO:0000462">
    <property type="term" value="P:maturation of SSU-rRNA from tricistronic rRNA transcript (SSU-rRNA, 5.8S rRNA, LSU-rRNA)"/>
    <property type="evidence" value="ECO:0000318"/>
    <property type="project" value="GO_Central"/>
</dbReference>
<dbReference type="PANTHER" id="PTHR13237:SF8">
    <property type="entry name" value="SOMETHING ABOUT SILENCING PROTEIN 10"/>
    <property type="match status" value="1"/>
</dbReference>
<dbReference type="PaxDb" id="4577-GRMZM2G080746_P02"/>
<dbReference type="Pfam" id="PF09368">
    <property type="entry name" value="Sas10"/>
    <property type="match status" value="1"/>
</dbReference>
<evidence type="ECO:0000256" key="1">
    <source>
        <dbReference type="ARBA" id="ARBA00004123"/>
    </source>
</evidence>
<dbReference type="EMBL" id="CM007647">
    <property type="protein sequence ID" value="ONM02702.1"/>
    <property type="molecule type" value="Genomic_DNA"/>
</dbReference>
<evidence type="ECO:0000256" key="5">
    <source>
        <dbReference type="SAM" id="MobiDB-lite"/>
    </source>
</evidence>
<dbReference type="AlphaFoldDB" id="A0A1D6KI86"/>
<gene>
    <name evidence="8" type="primary">LOC100381768</name>
    <name evidence="7" type="ORF">ZEAMMB73_Zm00001d031326</name>
</gene>
<sequence>MGKRPRTTLRRTPARGLPKSKRADELPSMPDSDNDEIDAFHKQRDMIPFDANDVRESEDDDVEQPVFDLKGVSDSESDDSKGELSGDMAEADYEGWDKGYISKLKRAQRAVKQIAGGDDSMDEQEDETQENVWGRGKNAYYAPGEQSGDDEVDYEEAQRIQKNKEKRLSMKDFGLEDGESDEEGNATKVSNHESKMKEDFAVLSGDEKMDVLYSSAPELVSLLSELKDAHEELRAIGQLTSEVTSCLGKDKMQPFEVKKACLLAHCQAITFYLLMKSEGLSVQDHPVISRLIETKNMVEKIKQITLNPVSQKGCADDHSMHCGTIQTDKIVSLDKQEGKFSNVLALDKVKQGAEVSESRKSEPCNNDYHEVNEQKNKDERMGLHSLEMLKVRANLEERLKKKGLYNLTRSKPEKSSKTRTTSDKSGLQTLDDFDDEVLKNNQMMKPSKLVAAAAKSNKSMFVSGDDDLPKRDNIGERRRKHELRVLSRVGANSAEDHELPDGDASEEEDHHELPEGGDESEDDIHRDVKRKRTEKLSTKNALYSPTPGVEHLEEETEGDGKRTISYQILKNRGLTRSRNKKKKNPRKNYRDKHKNKLVKRKGQVRDIKKQSGPYGGETSGINPNVSRSVRFKS</sequence>
<evidence type="ECO:0000313" key="7">
    <source>
        <dbReference type="EMBL" id="ONM02702.1"/>
    </source>
</evidence>
<feature type="region of interest" description="Disordered" evidence="5">
    <location>
        <begin position="460"/>
        <end position="479"/>
    </location>
</feature>
<evidence type="ECO:0000256" key="4">
    <source>
        <dbReference type="ARBA" id="ARBA00023242"/>
    </source>
</evidence>
<keyword evidence="10" id="KW-1267">Proteomics identification</keyword>
<evidence type="ECO:0000256" key="2">
    <source>
        <dbReference type="ARBA" id="ARBA00010979"/>
    </source>
</evidence>
<comment type="similarity">
    <text evidence="2">Belongs to the SAS10 family.</text>
</comment>
<dbReference type="Proteomes" id="UP000007305">
    <property type="component" value="Chromosome 1"/>
</dbReference>
<feature type="region of interest" description="Disordered" evidence="5">
    <location>
        <begin position="1"/>
        <end position="93"/>
    </location>
</feature>
<keyword evidence="7" id="KW-0687">Ribonucleoprotein</keyword>
<keyword evidence="3" id="KW-0597">Phosphoprotein</keyword>